<feature type="region of interest" description="Disordered" evidence="2">
    <location>
        <begin position="649"/>
        <end position="679"/>
    </location>
</feature>
<dbReference type="GeneID" id="116215351"/>
<organism evidence="5 6">
    <name type="scientific">Punica granatum</name>
    <name type="common">Pomegranate</name>
    <dbReference type="NCBI Taxonomy" id="22663"/>
    <lineage>
        <taxon>Eukaryota</taxon>
        <taxon>Viridiplantae</taxon>
        <taxon>Streptophyta</taxon>
        <taxon>Embryophyta</taxon>
        <taxon>Tracheophyta</taxon>
        <taxon>Spermatophyta</taxon>
        <taxon>Magnoliopsida</taxon>
        <taxon>eudicotyledons</taxon>
        <taxon>Gunneridae</taxon>
        <taxon>Pentapetalae</taxon>
        <taxon>rosids</taxon>
        <taxon>malvids</taxon>
        <taxon>Myrtales</taxon>
        <taxon>Lythraceae</taxon>
        <taxon>Punica</taxon>
    </lineage>
</organism>
<reference evidence="6" key="2">
    <citation type="submission" date="2025-08" db="UniProtKB">
        <authorList>
            <consortium name="RefSeq"/>
        </authorList>
    </citation>
    <scope>IDENTIFICATION</scope>
    <source>
        <tissue evidence="6">Leaf</tissue>
    </source>
</reference>
<dbReference type="InterPro" id="IPR025762">
    <property type="entry name" value="DFDF"/>
</dbReference>
<gene>
    <name evidence="6" type="primary">LOC116215351</name>
</gene>
<dbReference type="PROSITE" id="PS51512">
    <property type="entry name" value="DFDF"/>
    <property type="match status" value="1"/>
</dbReference>
<dbReference type="Gene3D" id="2.30.30.100">
    <property type="match status" value="1"/>
</dbReference>
<dbReference type="GO" id="GO:0033962">
    <property type="term" value="P:P-body assembly"/>
    <property type="evidence" value="ECO:0007669"/>
    <property type="project" value="TreeGrafter"/>
</dbReference>
<dbReference type="PANTHER" id="PTHR13586:SF0">
    <property type="entry name" value="TRAILER HITCH, ISOFORM H"/>
    <property type="match status" value="1"/>
</dbReference>
<feature type="compositionally biased region" description="Basic and acidic residues" evidence="2">
    <location>
        <begin position="409"/>
        <end position="427"/>
    </location>
</feature>
<dbReference type="Pfam" id="PF09532">
    <property type="entry name" value="FDF"/>
    <property type="match status" value="1"/>
</dbReference>
<dbReference type="CDD" id="cd01736">
    <property type="entry name" value="LSm14_N"/>
    <property type="match status" value="1"/>
</dbReference>
<protein>
    <submittedName>
        <fullName evidence="6">Protein LSM14 homolog B-B-like</fullName>
    </submittedName>
</protein>
<dbReference type="AlphaFoldDB" id="A0A6P8EA69"/>
<dbReference type="SMART" id="SM01271">
    <property type="entry name" value="LSM14"/>
    <property type="match status" value="1"/>
</dbReference>
<dbReference type="InterPro" id="IPR025609">
    <property type="entry name" value="Lsm14-like_N"/>
</dbReference>
<dbReference type="OrthoDB" id="21539at2759"/>
<dbReference type="GO" id="GO:0000932">
    <property type="term" value="C:P-body"/>
    <property type="evidence" value="ECO:0007669"/>
    <property type="project" value="TreeGrafter"/>
</dbReference>
<feature type="region of interest" description="Disordered" evidence="2">
    <location>
        <begin position="457"/>
        <end position="541"/>
    </location>
</feature>
<evidence type="ECO:0000313" key="5">
    <source>
        <dbReference type="Proteomes" id="UP000515151"/>
    </source>
</evidence>
<evidence type="ECO:0000259" key="4">
    <source>
        <dbReference type="PROSITE" id="PS51513"/>
    </source>
</evidence>
<dbReference type="Proteomes" id="UP000515151">
    <property type="component" value="Chromosome 7"/>
</dbReference>
<dbReference type="PROSITE" id="PS51513">
    <property type="entry name" value="FFD"/>
    <property type="match status" value="1"/>
</dbReference>
<feature type="compositionally biased region" description="Polar residues" evidence="2">
    <location>
        <begin position="356"/>
        <end position="369"/>
    </location>
</feature>
<dbReference type="GO" id="GO:0034063">
    <property type="term" value="P:stress granule assembly"/>
    <property type="evidence" value="ECO:0007669"/>
    <property type="project" value="TreeGrafter"/>
</dbReference>
<evidence type="ECO:0000256" key="2">
    <source>
        <dbReference type="SAM" id="MobiDB-lite"/>
    </source>
</evidence>
<dbReference type="PANTHER" id="PTHR13586">
    <property type="entry name" value="SCD6 PROTEIN-RELATED"/>
    <property type="match status" value="1"/>
</dbReference>
<dbReference type="SMART" id="SM01199">
    <property type="entry name" value="FDF"/>
    <property type="match status" value="1"/>
</dbReference>
<evidence type="ECO:0000256" key="1">
    <source>
        <dbReference type="PROSITE-ProRule" id="PRU00846"/>
    </source>
</evidence>
<evidence type="ECO:0000259" key="3">
    <source>
        <dbReference type="PROSITE" id="PS51512"/>
    </source>
</evidence>
<dbReference type="RefSeq" id="XP_031406892.1">
    <property type="nucleotide sequence ID" value="XM_031551032.1"/>
</dbReference>
<feature type="domain" description="DFDF" evidence="3">
    <location>
        <begin position="543"/>
        <end position="579"/>
    </location>
</feature>
<evidence type="ECO:0000313" key="6">
    <source>
        <dbReference type="RefSeq" id="XP_031406892.1"/>
    </source>
</evidence>
<feature type="region of interest" description="Disordered" evidence="2">
    <location>
        <begin position="323"/>
        <end position="444"/>
    </location>
</feature>
<feature type="compositionally biased region" description="Basic and acidic residues" evidence="2">
    <location>
        <begin position="464"/>
        <end position="492"/>
    </location>
</feature>
<feature type="domain" description="FFD box profile" evidence="4">
    <location>
        <begin position="608"/>
        <end position="623"/>
    </location>
</feature>
<dbReference type="InterPro" id="IPR010920">
    <property type="entry name" value="LSM_dom_sf"/>
</dbReference>
<dbReference type="InterPro" id="IPR025761">
    <property type="entry name" value="FFD_box"/>
</dbReference>
<name>A0A6P8EA69_PUNGR</name>
<dbReference type="Pfam" id="PF12701">
    <property type="entry name" value="LSM14"/>
    <property type="match status" value="1"/>
</dbReference>
<feature type="short sequence motif" description="FFD box" evidence="1">
    <location>
        <begin position="608"/>
        <end position="623"/>
    </location>
</feature>
<dbReference type="InterPro" id="IPR019050">
    <property type="entry name" value="FDF_dom"/>
</dbReference>
<dbReference type="SUPFAM" id="SSF50182">
    <property type="entry name" value="Sm-like ribonucleoproteins"/>
    <property type="match status" value="1"/>
</dbReference>
<accession>A0A6P8EA69</accession>
<feature type="compositionally biased region" description="Polar residues" evidence="2">
    <location>
        <begin position="497"/>
        <end position="516"/>
    </location>
</feature>
<proteinExistence type="predicted"/>
<keyword evidence="5" id="KW-1185">Reference proteome</keyword>
<sequence>MASPVTAGSAASSADSYIGSLLSIVSKSEMRYEGVLYYINPQDATFGLKNVRSFGTEGRRKDGPQVLPDERVFEYIQFRGSDIKDLKVLPSPTPQDTSSVFDDPAIIQSHYIPPMPKSTSAPYAASAGIANLTSTGGLQTSVVKDSFPLFPPVNLASIGTMLPPPSAQVNAGAMLPHAQGLGGPSAGITYLQQQSLVGSPQGLPAVYTMKQQLQHPAFNSSIPSSTSNLNESSQSFMLPVTLGALISTPNLITSSAFPSNSASLNSLVTRNAVSDSRPGSLSTVALNPMLPSLSPMTATLLERSPIIPQIIDKSNLVIASGSQKESIPGTLPSVDGPSTTSNTEELKPSVVVPGQFLQTAPTNSLSRSTESVREDVEVVKVLTSESRQTSSKNDKAPILQLQTASATEDINKFRDSKKPHQRGRGDTKSGANAPIRKYVKSGTGQIEKKIDGAYTRASQIRIGSSKERGQKKDATDPKTQESMRGSPREGGKKYSFSYRSNIRSSQSHKNGESCAQESRKKLSGAASRSGTGGRGRGRGRVATVIPRATKFTEDFDFEAMNEKFNKDELWGDLGKNKKDQLKGKANAGEHEAAKSEGSATAMNLDIKPVYVKDDFFDSLSSDQPNRKLIEQRKIDKETFGDLKIVRGNRRTQRVAGGSQSRGSNDGRGRHYAGQGRGKVQAVWTQVT</sequence>
<dbReference type="GO" id="GO:0003729">
    <property type="term" value="F:mRNA binding"/>
    <property type="evidence" value="ECO:0007669"/>
    <property type="project" value="TreeGrafter"/>
</dbReference>
<reference evidence="5" key="1">
    <citation type="journal article" date="2020" name="Plant Biotechnol. J.">
        <title>The pomegranate (Punica granatum L.) draft genome dissects genetic divergence between soft- and hard-seeded cultivars.</title>
        <authorList>
            <person name="Luo X."/>
            <person name="Li H."/>
            <person name="Wu Z."/>
            <person name="Yao W."/>
            <person name="Zhao P."/>
            <person name="Cao D."/>
            <person name="Yu H."/>
            <person name="Li K."/>
            <person name="Poudel K."/>
            <person name="Zhao D."/>
            <person name="Zhang F."/>
            <person name="Xia X."/>
            <person name="Chen L."/>
            <person name="Wang Q."/>
            <person name="Jing D."/>
            <person name="Cao S."/>
        </authorList>
    </citation>
    <scope>NUCLEOTIDE SEQUENCE [LARGE SCALE GENOMIC DNA]</scope>
    <source>
        <strain evidence="5">cv. Tunisia</strain>
    </source>
</reference>